<dbReference type="InterPro" id="IPR037049">
    <property type="entry name" value="DUF1214_C_sf"/>
</dbReference>
<dbReference type="EMBL" id="JBHUIV010000010">
    <property type="protein sequence ID" value="MFD2201326.1"/>
    <property type="molecule type" value="Genomic_DNA"/>
</dbReference>
<feature type="domain" description="DUF1214" evidence="1">
    <location>
        <begin position="338"/>
        <end position="449"/>
    </location>
</feature>
<dbReference type="Pfam" id="PF06863">
    <property type="entry name" value="DUF1254"/>
    <property type="match status" value="1"/>
</dbReference>
<dbReference type="Gene3D" id="2.60.120.600">
    <property type="entry name" value="Domain of unknown function DUF1214, C-terminal domain"/>
    <property type="match status" value="1"/>
</dbReference>
<dbReference type="Proteomes" id="UP001597414">
    <property type="component" value="Unassembled WGS sequence"/>
</dbReference>
<feature type="domain" description="DUF1254" evidence="2">
    <location>
        <begin position="68"/>
        <end position="197"/>
    </location>
</feature>
<name>A0ABW5B7D9_9BACT</name>
<sequence length="466" mass="52963">MNIKFLIGLGLIAFVLGCQSPKTEVTPEETRKIAREAYIYGFPLVDNMRVQYAYFIDKNDPDYKAPYNILYNIPRVFTSQDKAIQTANSDTPYSWIGLDLRTEPIVFTVPPIEKDRYWSLQLIDLYTHNFDIPGTRTDGNNGGSFLIAGPNWKGEKPEGITRVIRCETEIASAQFRTQLFDPADLKNVKKIQEQYIVKTLSAFLNQPAPKAAPKIDFPRPLTPESQRTSLEFFSLLNFYLQFCPTHPSEKDLREQFAKIGLVPGKTFDAASLSPEIKEALSAGMQDAWKEFEAFNTNEIKTGKVGSAEAFGTREHLNNNYMFRMAGAVLGIYGLSKEEAIYPIYQTDSEGQPLNAAINKYTLTMKSDEMPPVNAFWSYTMYELPARIMTENPINRYLINSAMLPNLKRNPDNSITIYIQHESPGKDKESNWLPAPNGPFFFVNRLYLPKPEALNGTWKPKPLVRVQ</sequence>
<evidence type="ECO:0000313" key="4">
    <source>
        <dbReference type="Proteomes" id="UP001597414"/>
    </source>
</evidence>
<reference evidence="4" key="1">
    <citation type="journal article" date="2019" name="Int. J. Syst. Evol. Microbiol.">
        <title>The Global Catalogue of Microorganisms (GCM) 10K type strain sequencing project: providing services to taxonomists for standard genome sequencing and annotation.</title>
        <authorList>
            <consortium name="The Broad Institute Genomics Platform"/>
            <consortium name="The Broad Institute Genome Sequencing Center for Infectious Disease"/>
            <person name="Wu L."/>
            <person name="Ma J."/>
        </authorList>
    </citation>
    <scope>NUCLEOTIDE SEQUENCE [LARGE SCALE GENOMIC DNA]</scope>
    <source>
        <strain evidence="4">KCTC 19812</strain>
    </source>
</reference>
<gene>
    <name evidence="3" type="ORF">ACFSKV_07095</name>
</gene>
<dbReference type="InterPro" id="IPR010621">
    <property type="entry name" value="DUF1214"/>
</dbReference>
<keyword evidence="4" id="KW-1185">Reference proteome</keyword>
<accession>A0ABW5B7D9</accession>
<protein>
    <submittedName>
        <fullName evidence="3">DUF1254 domain-containing protein</fullName>
    </submittedName>
</protein>
<dbReference type="InterPro" id="IPR037050">
    <property type="entry name" value="DUF1254_sf"/>
</dbReference>
<dbReference type="Pfam" id="PF06742">
    <property type="entry name" value="DUF1214"/>
    <property type="match status" value="1"/>
</dbReference>
<organism evidence="3 4">
    <name type="scientific">Shivajiella indica</name>
    <dbReference type="NCBI Taxonomy" id="872115"/>
    <lineage>
        <taxon>Bacteria</taxon>
        <taxon>Pseudomonadati</taxon>
        <taxon>Bacteroidota</taxon>
        <taxon>Cytophagia</taxon>
        <taxon>Cytophagales</taxon>
        <taxon>Cyclobacteriaceae</taxon>
        <taxon>Shivajiella</taxon>
    </lineage>
</organism>
<dbReference type="SUPFAM" id="SSF160935">
    <property type="entry name" value="VPA0735-like"/>
    <property type="match status" value="1"/>
</dbReference>
<evidence type="ECO:0000259" key="2">
    <source>
        <dbReference type="Pfam" id="PF06863"/>
    </source>
</evidence>
<dbReference type="RefSeq" id="WP_380801246.1">
    <property type="nucleotide sequence ID" value="NZ_JBHUIV010000010.1"/>
</dbReference>
<dbReference type="PANTHER" id="PTHR36509">
    <property type="entry name" value="BLL3101 PROTEIN"/>
    <property type="match status" value="1"/>
</dbReference>
<dbReference type="PROSITE" id="PS51257">
    <property type="entry name" value="PROKAR_LIPOPROTEIN"/>
    <property type="match status" value="1"/>
</dbReference>
<proteinExistence type="predicted"/>
<evidence type="ECO:0000259" key="1">
    <source>
        <dbReference type="Pfam" id="PF06742"/>
    </source>
</evidence>
<dbReference type="PANTHER" id="PTHR36509:SF2">
    <property type="entry name" value="BLL3101 PROTEIN"/>
    <property type="match status" value="1"/>
</dbReference>
<dbReference type="Gene3D" id="2.60.40.1610">
    <property type="entry name" value="Domain of unknown function DUF1254"/>
    <property type="match status" value="1"/>
</dbReference>
<dbReference type="InterPro" id="IPR010679">
    <property type="entry name" value="DUF1254"/>
</dbReference>
<evidence type="ECO:0000313" key="3">
    <source>
        <dbReference type="EMBL" id="MFD2201326.1"/>
    </source>
</evidence>
<comment type="caution">
    <text evidence="3">The sequence shown here is derived from an EMBL/GenBank/DDBJ whole genome shotgun (WGS) entry which is preliminary data.</text>
</comment>